<keyword evidence="3" id="KW-1185">Reference proteome</keyword>
<name>A0AAV0G538_9ASTE</name>
<dbReference type="PANTHER" id="PTHR23272">
    <property type="entry name" value="BED FINGER-RELATED"/>
    <property type="match status" value="1"/>
</dbReference>
<accession>A0AAV0G538</accession>
<organism evidence="2 3">
    <name type="scientific">Cuscuta epithymum</name>
    <dbReference type="NCBI Taxonomy" id="186058"/>
    <lineage>
        <taxon>Eukaryota</taxon>
        <taxon>Viridiplantae</taxon>
        <taxon>Streptophyta</taxon>
        <taxon>Embryophyta</taxon>
        <taxon>Tracheophyta</taxon>
        <taxon>Spermatophyta</taxon>
        <taxon>Magnoliopsida</taxon>
        <taxon>eudicotyledons</taxon>
        <taxon>Gunneridae</taxon>
        <taxon>Pentapetalae</taxon>
        <taxon>asterids</taxon>
        <taxon>lamiids</taxon>
        <taxon>Solanales</taxon>
        <taxon>Convolvulaceae</taxon>
        <taxon>Cuscuteae</taxon>
        <taxon>Cuscuta</taxon>
        <taxon>Cuscuta subgen. Cuscuta</taxon>
    </lineage>
</organism>
<gene>
    <name evidence="2" type="ORF">CEPIT_LOCUS40248</name>
</gene>
<dbReference type="EMBL" id="CAMAPF010001045">
    <property type="protein sequence ID" value="CAH9142888.1"/>
    <property type="molecule type" value="Genomic_DNA"/>
</dbReference>
<reference evidence="2" key="1">
    <citation type="submission" date="2022-07" db="EMBL/GenBank/DDBJ databases">
        <authorList>
            <person name="Macas J."/>
            <person name="Novak P."/>
            <person name="Neumann P."/>
        </authorList>
    </citation>
    <scope>NUCLEOTIDE SEQUENCE</scope>
</reference>
<feature type="domain" description="HAT C-terminal dimerisation" evidence="1">
    <location>
        <begin position="1"/>
        <end position="48"/>
    </location>
</feature>
<comment type="caution">
    <text evidence="2">The sequence shown here is derived from an EMBL/GenBank/DDBJ whole genome shotgun (WGS) entry which is preliminary data.</text>
</comment>
<proteinExistence type="predicted"/>
<protein>
    <recommendedName>
        <fullName evidence="1">HAT C-terminal dimerisation domain-containing protein</fullName>
    </recommendedName>
</protein>
<dbReference type="InterPro" id="IPR012337">
    <property type="entry name" value="RNaseH-like_sf"/>
</dbReference>
<dbReference type="Pfam" id="PF05699">
    <property type="entry name" value="Dimer_Tnp_hAT"/>
    <property type="match status" value="1"/>
</dbReference>
<sequence>MAKQVLAMPISTIAVEQEFSAAGNVLTDYRTRLSLSSLETLVCFHDWLKAQRRTQEMSIAPTCHFMEETTEYGDSD</sequence>
<evidence type="ECO:0000313" key="3">
    <source>
        <dbReference type="Proteomes" id="UP001152523"/>
    </source>
</evidence>
<evidence type="ECO:0000313" key="2">
    <source>
        <dbReference type="EMBL" id="CAH9142888.1"/>
    </source>
</evidence>
<evidence type="ECO:0000259" key="1">
    <source>
        <dbReference type="Pfam" id="PF05699"/>
    </source>
</evidence>
<dbReference type="Proteomes" id="UP001152523">
    <property type="component" value="Unassembled WGS sequence"/>
</dbReference>
<dbReference type="InterPro" id="IPR008906">
    <property type="entry name" value="HATC_C_dom"/>
</dbReference>
<dbReference type="GO" id="GO:0046983">
    <property type="term" value="F:protein dimerization activity"/>
    <property type="evidence" value="ECO:0007669"/>
    <property type="project" value="InterPro"/>
</dbReference>
<dbReference type="SUPFAM" id="SSF53098">
    <property type="entry name" value="Ribonuclease H-like"/>
    <property type="match status" value="1"/>
</dbReference>
<dbReference type="PANTHER" id="PTHR23272:SF184">
    <property type="entry name" value="OS03G0311250 PROTEIN"/>
    <property type="match status" value="1"/>
</dbReference>
<dbReference type="AlphaFoldDB" id="A0AAV0G538"/>